<gene>
    <name evidence="2" type="ORF">V1478_001244</name>
</gene>
<evidence type="ECO:0000256" key="1">
    <source>
        <dbReference type="SAM" id="Phobius"/>
    </source>
</evidence>
<name>A0ABD2C261_VESSQ</name>
<evidence type="ECO:0000313" key="2">
    <source>
        <dbReference type="EMBL" id="KAL2739127.1"/>
    </source>
</evidence>
<sequence length="139" mass="15998">MKELLKNTDDSHGRVRQMILRRYRLIRFVAISLRRNHIVLFFSGIVFNSIGFINNISNLIIVLKINLKSLCICMVRARKPLQLTGAKFSVVSLCTFTDVNHSEDIDGVLIISTNIYVNKRVKQLVLNIYYTGILLLTCR</sequence>
<keyword evidence="1" id="KW-0812">Transmembrane</keyword>
<comment type="caution">
    <text evidence="2">The sequence shown here is derived from an EMBL/GenBank/DDBJ whole genome shotgun (WGS) entry which is preliminary data.</text>
</comment>
<organism evidence="2 3">
    <name type="scientific">Vespula squamosa</name>
    <name type="common">Southern yellow jacket</name>
    <name type="synonym">Wasp</name>
    <dbReference type="NCBI Taxonomy" id="30214"/>
    <lineage>
        <taxon>Eukaryota</taxon>
        <taxon>Metazoa</taxon>
        <taxon>Ecdysozoa</taxon>
        <taxon>Arthropoda</taxon>
        <taxon>Hexapoda</taxon>
        <taxon>Insecta</taxon>
        <taxon>Pterygota</taxon>
        <taxon>Neoptera</taxon>
        <taxon>Endopterygota</taxon>
        <taxon>Hymenoptera</taxon>
        <taxon>Apocrita</taxon>
        <taxon>Aculeata</taxon>
        <taxon>Vespoidea</taxon>
        <taxon>Vespidae</taxon>
        <taxon>Vespinae</taxon>
        <taxon>Vespula</taxon>
    </lineage>
</organism>
<proteinExistence type="predicted"/>
<keyword evidence="1" id="KW-1133">Transmembrane helix</keyword>
<keyword evidence="1" id="KW-0472">Membrane</keyword>
<keyword evidence="3" id="KW-1185">Reference proteome</keyword>
<accession>A0ABD2C261</accession>
<reference evidence="2 3" key="1">
    <citation type="journal article" date="2024" name="Ann. Entomol. Soc. Am.">
        <title>Genomic analyses of the southern and eastern yellowjacket wasps (Hymenoptera: Vespidae) reveal evolutionary signatures of social life.</title>
        <authorList>
            <person name="Catto M.A."/>
            <person name="Caine P.B."/>
            <person name="Orr S.E."/>
            <person name="Hunt B.G."/>
            <person name="Goodisman M.A.D."/>
        </authorList>
    </citation>
    <scope>NUCLEOTIDE SEQUENCE [LARGE SCALE GENOMIC DNA]</scope>
    <source>
        <strain evidence="2">233</strain>
        <tissue evidence="2">Head and thorax</tissue>
    </source>
</reference>
<evidence type="ECO:0000313" key="3">
    <source>
        <dbReference type="Proteomes" id="UP001607302"/>
    </source>
</evidence>
<dbReference type="Proteomes" id="UP001607302">
    <property type="component" value="Unassembled WGS sequence"/>
</dbReference>
<feature type="transmembrane region" description="Helical" evidence="1">
    <location>
        <begin position="25"/>
        <end position="50"/>
    </location>
</feature>
<protein>
    <submittedName>
        <fullName evidence="2">Odorant receptor 13a-like</fullName>
    </submittedName>
</protein>
<dbReference type="AlphaFoldDB" id="A0ABD2C261"/>
<dbReference type="EMBL" id="JAUDFV010000021">
    <property type="protein sequence ID" value="KAL2739127.1"/>
    <property type="molecule type" value="Genomic_DNA"/>
</dbReference>